<evidence type="ECO:0000313" key="1">
    <source>
        <dbReference type="EMBL" id="GAA2524343.1"/>
    </source>
</evidence>
<reference evidence="1 2" key="1">
    <citation type="journal article" date="2019" name="Int. J. Syst. Evol. Microbiol.">
        <title>The Global Catalogue of Microorganisms (GCM) 10K type strain sequencing project: providing services to taxonomists for standard genome sequencing and annotation.</title>
        <authorList>
            <consortium name="The Broad Institute Genomics Platform"/>
            <consortium name="The Broad Institute Genome Sequencing Center for Infectious Disease"/>
            <person name="Wu L."/>
            <person name="Ma J."/>
        </authorList>
    </citation>
    <scope>NUCLEOTIDE SEQUENCE [LARGE SCALE GENOMIC DNA]</scope>
    <source>
        <strain evidence="1 2">JCM 4395</strain>
    </source>
</reference>
<sequence>MPQLTPLPVPAEAPCVPGRPRTGAQVAGVVAFPVIGGVLAVTGMPVGDVLALVSGCGVIGAASVTACGRLAGRPVAGRLAASLAAAAVRVAREPRP</sequence>
<dbReference type="EMBL" id="BAAASG010000040">
    <property type="protein sequence ID" value="GAA2524343.1"/>
    <property type="molecule type" value="Genomic_DNA"/>
</dbReference>
<keyword evidence="2" id="KW-1185">Reference proteome</keyword>
<evidence type="ECO:0000313" key="2">
    <source>
        <dbReference type="Proteomes" id="UP001501777"/>
    </source>
</evidence>
<gene>
    <name evidence="1" type="ORF">GCM10010276_89740</name>
</gene>
<dbReference type="RefSeq" id="WP_344407152.1">
    <property type="nucleotide sequence ID" value="NZ_BAAASG010000040.1"/>
</dbReference>
<dbReference type="Proteomes" id="UP001501777">
    <property type="component" value="Unassembled WGS sequence"/>
</dbReference>
<name>A0ABN3NKB0_STRLO</name>
<comment type="caution">
    <text evidence="1">The sequence shown here is derived from an EMBL/GenBank/DDBJ whole genome shotgun (WGS) entry which is preliminary data.</text>
</comment>
<protein>
    <submittedName>
        <fullName evidence="1">Uncharacterized protein</fullName>
    </submittedName>
</protein>
<accession>A0ABN3NKB0</accession>
<organism evidence="1 2">
    <name type="scientific">Streptomyces longisporus</name>
    <dbReference type="NCBI Taxonomy" id="1948"/>
    <lineage>
        <taxon>Bacteria</taxon>
        <taxon>Bacillati</taxon>
        <taxon>Actinomycetota</taxon>
        <taxon>Actinomycetes</taxon>
        <taxon>Kitasatosporales</taxon>
        <taxon>Streptomycetaceae</taxon>
        <taxon>Streptomyces</taxon>
    </lineage>
</organism>
<proteinExistence type="predicted"/>